<feature type="region of interest" description="Disordered" evidence="1">
    <location>
        <begin position="45"/>
        <end position="66"/>
    </location>
</feature>
<reference evidence="2" key="1">
    <citation type="submission" date="2020-03" db="EMBL/GenBank/DDBJ databases">
        <title>The deep terrestrial virosphere.</title>
        <authorList>
            <person name="Holmfeldt K."/>
            <person name="Nilsson E."/>
            <person name="Simone D."/>
            <person name="Lopez-Fernandez M."/>
            <person name="Wu X."/>
            <person name="de Brujin I."/>
            <person name="Lundin D."/>
            <person name="Andersson A."/>
            <person name="Bertilsson S."/>
            <person name="Dopson M."/>
        </authorList>
    </citation>
    <scope>NUCLEOTIDE SEQUENCE</scope>
    <source>
        <strain evidence="2">MM415B06292</strain>
    </source>
</reference>
<protein>
    <submittedName>
        <fullName evidence="2">Uncharacterized protein</fullName>
    </submittedName>
</protein>
<sequence length="66" mass="7223">MNLITGAKKRTRPIIVHATYSLIMKSAAKSLFLSDHPSVMAMNKKATRSTNTNSNANIVPPIPWSV</sequence>
<evidence type="ECO:0000313" key="2">
    <source>
        <dbReference type="EMBL" id="QJA97382.1"/>
    </source>
</evidence>
<evidence type="ECO:0000256" key="1">
    <source>
        <dbReference type="SAM" id="MobiDB-lite"/>
    </source>
</evidence>
<proteinExistence type="predicted"/>
<dbReference type="AlphaFoldDB" id="A0A6M3LV40"/>
<name>A0A6M3LV40_9ZZZZ</name>
<organism evidence="2">
    <name type="scientific">viral metagenome</name>
    <dbReference type="NCBI Taxonomy" id="1070528"/>
    <lineage>
        <taxon>unclassified sequences</taxon>
        <taxon>metagenomes</taxon>
        <taxon>organismal metagenomes</taxon>
    </lineage>
</organism>
<dbReference type="EMBL" id="MT143489">
    <property type="protein sequence ID" value="QJA97382.1"/>
    <property type="molecule type" value="Genomic_DNA"/>
</dbReference>
<gene>
    <name evidence="2" type="ORF">MM415B06292_0002</name>
</gene>
<feature type="compositionally biased region" description="Low complexity" evidence="1">
    <location>
        <begin position="48"/>
        <end position="57"/>
    </location>
</feature>
<accession>A0A6M3LV40</accession>